<dbReference type="Proteomes" id="UP001519460">
    <property type="component" value="Unassembled WGS sequence"/>
</dbReference>
<feature type="compositionally biased region" description="Basic residues" evidence="1">
    <location>
        <begin position="72"/>
        <end position="87"/>
    </location>
</feature>
<evidence type="ECO:0000313" key="2">
    <source>
        <dbReference type="EMBL" id="KAK7499437.1"/>
    </source>
</evidence>
<dbReference type="EMBL" id="JACVVK020000044">
    <property type="protein sequence ID" value="KAK7499437.1"/>
    <property type="molecule type" value="Genomic_DNA"/>
</dbReference>
<proteinExistence type="predicted"/>
<organism evidence="2 3">
    <name type="scientific">Batillaria attramentaria</name>
    <dbReference type="NCBI Taxonomy" id="370345"/>
    <lineage>
        <taxon>Eukaryota</taxon>
        <taxon>Metazoa</taxon>
        <taxon>Spiralia</taxon>
        <taxon>Lophotrochozoa</taxon>
        <taxon>Mollusca</taxon>
        <taxon>Gastropoda</taxon>
        <taxon>Caenogastropoda</taxon>
        <taxon>Sorbeoconcha</taxon>
        <taxon>Cerithioidea</taxon>
        <taxon>Batillariidae</taxon>
        <taxon>Batillaria</taxon>
    </lineage>
</organism>
<feature type="region of interest" description="Disordered" evidence="1">
    <location>
        <begin position="40"/>
        <end position="89"/>
    </location>
</feature>
<reference evidence="2 3" key="1">
    <citation type="journal article" date="2023" name="Sci. Data">
        <title>Genome assembly of the Korean intertidal mud-creeper Batillaria attramentaria.</title>
        <authorList>
            <person name="Patra A.K."/>
            <person name="Ho P.T."/>
            <person name="Jun S."/>
            <person name="Lee S.J."/>
            <person name="Kim Y."/>
            <person name="Won Y.J."/>
        </authorList>
    </citation>
    <scope>NUCLEOTIDE SEQUENCE [LARGE SCALE GENOMIC DNA]</scope>
    <source>
        <strain evidence="2">Wonlab-2016</strain>
    </source>
</reference>
<accession>A0ABD0LKC4</accession>
<keyword evidence="3" id="KW-1185">Reference proteome</keyword>
<name>A0ABD0LKC4_9CAEN</name>
<dbReference type="AlphaFoldDB" id="A0ABD0LKC4"/>
<sequence length="118" mass="13012">MIAESASMQSGPCAAPRDDPLLIFLRADQLPYLKTGWRSAMKKKKGATPPRNVNLPRCVRSPARPKGQNSCGKRKQSRGGKMSRSHAKQNILAIPERVVRLVASFPLQHRVIANGFLP</sequence>
<evidence type="ECO:0000313" key="3">
    <source>
        <dbReference type="Proteomes" id="UP001519460"/>
    </source>
</evidence>
<feature type="non-terminal residue" evidence="2">
    <location>
        <position position="118"/>
    </location>
</feature>
<comment type="caution">
    <text evidence="2">The sequence shown here is derived from an EMBL/GenBank/DDBJ whole genome shotgun (WGS) entry which is preliminary data.</text>
</comment>
<evidence type="ECO:0000256" key="1">
    <source>
        <dbReference type="SAM" id="MobiDB-lite"/>
    </source>
</evidence>
<protein>
    <submittedName>
        <fullName evidence="2">Uncharacterized protein</fullName>
    </submittedName>
</protein>
<gene>
    <name evidence="2" type="ORF">BaRGS_00009412</name>
</gene>